<gene>
    <name evidence="1" type="ORF">BDR25DRAFT_28411</name>
</gene>
<keyword evidence="2" id="KW-1185">Reference proteome</keyword>
<name>A0ACB6QV86_9PLEO</name>
<organism evidence="1 2">
    <name type="scientific">Lindgomyces ingoldianus</name>
    <dbReference type="NCBI Taxonomy" id="673940"/>
    <lineage>
        <taxon>Eukaryota</taxon>
        <taxon>Fungi</taxon>
        <taxon>Dikarya</taxon>
        <taxon>Ascomycota</taxon>
        <taxon>Pezizomycotina</taxon>
        <taxon>Dothideomycetes</taxon>
        <taxon>Pleosporomycetidae</taxon>
        <taxon>Pleosporales</taxon>
        <taxon>Lindgomycetaceae</taxon>
        <taxon>Lindgomyces</taxon>
    </lineage>
</organism>
<dbReference type="EMBL" id="MU003506">
    <property type="protein sequence ID" value="KAF2470944.1"/>
    <property type="molecule type" value="Genomic_DNA"/>
</dbReference>
<accession>A0ACB6QV86</accession>
<sequence>MHVWLSTTALNSKAIVPPKVCDIRRQEQKKWRRPACILVHSAASSGVEPGQSFPISPICSANHAPLPGSSGHHLAGQAEKVPDKSRRLADRRPEWSFVQLTTASLTATAAQCACYTGNGVVMSGRGLKKARTGSLRQRCAAAPALAVLHLRRI</sequence>
<proteinExistence type="predicted"/>
<evidence type="ECO:0000313" key="1">
    <source>
        <dbReference type="EMBL" id="KAF2470944.1"/>
    </source>
</evidence>
<dbReference type="Proteomes" id="UP000799755">
    <property type="component" value="Unassembled WGS sequence"/>
</dbReference>
<reference evidence="1" key="1">
    <citation type="journal article" date="2020" name="Stud. Mycol.">
        <title>101 Dothideomycetes genomes: a test case for predicting lifestyles and emergence of pathogens.</title>
        <authorList>
            <person name="Haridas S."/>
            <person name="Albert R."/>
            <person name="Binder M."/>
            <person name="Bloem J."/>
            <person name="Labutti K."/>
            <person name="Salamov A."/>
            <person name="Andreopoulos B."/>
            <person name="Baker S."/>
            <person name="Barry K."/>
            <person name="Bills G."/>
            <person name="Bluhm B."/>
            <person name="Cannon C."/>
            <person name="Castanera R."/>
            <person name="Culley D."/>
            <person name="Daum C."/>
            <person name="Ezra D."/>
            <person name="Gonzalez J."/>
            <person name="Henrissat B."/>
            <person name="Kuo A."/>
            <person name="Liang C."/>
            <person name="Lipzen A."/>
            <person name="Lutzoni F."/>
            <person name="Magnuson J."/>
            <person name="Mondo S."/>
            <person name="Nolan M."/>
            <person name="Ohm R."/>
            <person name="Pangilinan J."/>
            <person name="Park H.-J."/>
            <person name="Ramirez L."/>
            <person name="Alfaro M."/>
            <person name="Sun H."/>
            <person name="Tritt A."/>
            <person name="Yoshinaga Y."/>
            <person name="Zwiers L.-H."/>
            <person name="Turgeon B."/>
            <person name="Goodwin S."/>
            <person name="Spatafora J."/>
            <person name="Crous P."/>
            <person name="Grigoriev I."/>
        </authorList>
    </citation>
    <scope>NUCLEOTIDE SEQUENCE</scope>
    <source>
        <strain evidence="1">ATCC 200398</strain>
    </source>
</reference>
<evidence type="ECO:0000313" key="2">
    <source>
        <dbReference type="Proteomes" id="UP000799755"/>
    </source>
</evidence>
<protein>
    <submittedName>
        <fullName evidence="1">Uncharacterized protein</fullName>
    </submittedName>
</protein>
<comment type="caution">
    <text evidence="1">The sequence shown here is derived from an EMBL/GenBank/DDBJ whole genome shotgun (WGS) entry which is preliminary data.</text>
</comment>